<comment type="caution">
    <text evidence="2">The sequence shown here is derived from an EMBL/GenBank/DDBJ whole genome shotgun (WGS) entry which is preliminary data.</text>
</comment>
<feature type="compositionally biased region" description="Low complexity" evidence="1">
    <location>
        <begin position="186"/>
        <end position="220"/>
    </location>
</feature>
<dbReference type="dictyBase" id="DDB_G0284979"/>
<dbReference type="PaxDb" id="44689-DDB0186294"/>
<dbReference type="eggNOG" id="ENOG502RFFP">
    <property type="taxonomic scope" value="Eukaryota"/>
</dbReference>
<dbReference type="GeneID" id="8624881"/>
<dbReference type="KEGG" id="ddi:DDB_G0284979"/>
<evidence type="ECO:0000256" key="1">
    <source>
        <dbReference type="SAM" id="MobiDB-lite"/>
    </source>
</evidence>
<name>Q54NU7_DICDI</name>
<dbReference type="VEuPathDB" id="AmoebaDB:DDB_G0284979"/>
<dbReference type="AlphaFoldDB" id="Q54NU7"/>
<organism evidence="2 3">
    <name type="scientific">Dictyostelium discoideum</name>
    <name type="common">Social amoeba</name>
    <dbReference type="NCBI Taxonomy" id="44689"/>
    <lineage>
        <taxon>Eukaryota</taxon>
        <taxon>Amoebozoa</taxon>
        <taxon>Evosea</taxon>
        <taxon>Eumycetozoa</taxon>
        <taxon>Dictyostelia</taxon>
        <taxon>Dictyosteliales</taxon>
        <taxon>Dictyosteliaceae</taxon>
        <taxon>Dictyostelium</taxon>
    </lineage>
</organism>
<dbReference type="EMBL" id="AAFI02000073">
    <property type="protein sequence ID" value="EAL64953.1"/>
    <property type="molecule type" value="Genomic_DNA"/>
</dbReference>
<dbReference type="InParanoid" id="Q54NU7"/>
<evidence type="ECO:0000313" key="3">
    <source>
        <dbReference type="Proteomes" id="UP000002195"/>
    </source>
</evidence>
<proteinExistence type="predicted"/>
<dbReference type="HOGENOM" id="CLU_1091654_0_0_1"/>
<dbReference type="FunCoup" id="Q54NU7">
    <property type="interactions" value="362"/>
</dbReference>
<evidence type="ECO:0000313" key="2">
    <source>
        <dbReference type="EMBL" id="EAL64953.1"/>
    </source>
</evidence>
<accession>Q54NU7</accession>
<dbReference type="GlyGen" id="Q54NU7">
    <property type="glycosylation" value="1 site"/>
</dbReference>
<reference evidence="2 3" key="1">
    <citation type="journal article" date="2005" name="Nature">
        <title>The genome of the social amoeba Dictyostelium discoideum.</title>
        <authorList>
            <consortium name="The Dictyostelium discoideum Sequencing Consortium"/>
            <person name="Eichinger L."/>
            <person name="Pachebat J.A."/>
            <person name="Glockner G."/>
            <person name="Rajandream M.A."/>
            <person name="Sucgang R."/>
            <person name="Berriman M."/>
            <person name="Song J."/>
            <person name="Olsen R."/>
            <person name="Szafranski K."/>
            <person name="Xu Q."/>
            <person name="Tunggal B."/>
            <person name="Kummerfeld S."/>
            <person name="Madera M."/>
            <person name="Konfortov B.A."/>
            <person name="Rivero F."/>
            <person name="Bankier A.T."/>
            <person name="Lehmann R."/>
            <person name="Hamlin N."/>
            <person name="Davies R."/>
            <person name="Gaudet P."/>
            <person name="Fey P."/>
            <person name="Pilcher K."/>
            <person name="Chen G."/>
            <person name="Saunders D."/>
            <person name="Sodergren E."/>
            <person name="Davis P."/>
            <person name="Kerhornou A."/>
            <person name="Nie X."/>
            <person name="Hall N."/>
            <person name="Anjard C."/>
            <person name="Hemphill L."/>
            <person name="Bason N."/>
            <person name="Farbrother P."/>
            <person name="Desany B."/>
            <person name="Just E."/>
            <person name="Morio T."/>
            <person name="Rost R."/>
            <person name="Churcher C."/>
            <person name="Cooper J."/>
            <person name="Haydock S."/>
            <person name="van Driessche N."/>
            <person name="Cronin A."/>
            <person name="Goodhead I."/>
            <person name="Muzny D."/>
            <person name="Mourier T."/>
            <person name="Pain A."/>
            <person name="Lu M."/>
            <person name="Harper D."/>
            <person name="Lindsay R."/>
            <person name="Hauser H."/>
            <person name="James K."/>
            <person name="Quiles M."/>
            <person name="Madan Babu M."/>
            <person name="Saito T."/>
            <person name="Buchrieser C."/>
            <person name="Wardroper A."/>
            <person name="Felder M."/>
            <person name="Thangavelu M."/>
            <person name="Johnson D."/>
            <person name="Knights A."/>
            <person name="Loulseged H."/>
            <person name="Mungall K."/>
            <person name="Oliver K."/>
            <person name="Price C."/>
            <person name="Quail M.A."/>
            <person name="Urushihara H."/>
            <person name="Hernandez J."/>
            <person name="Rabbinowitsch E."/>
            <person name="Steffen D."/>
            <person name="Sanders M."/>
            <person name="Ma J."/>
            <person name="Kohara Y."/>
            <person name="Sharp S."/>
            <person name="Simmonds M."/>
            <person name="Spiegler S."/>
            <person name="Tivey A."/>
            <person name="Sugano S."/>
            <person name="White B."/>
            <person name="Walker D."/>
            <person name="Woodward J."/>
            <person name="Winckler T."/>
            <person name="Tanaka Y."/>
            <person name="Shaulsky G."/>
            <person name="Schleicher M."/>
            <person name="Weinstock G."/>
            <person name="Rosenthal A."/>
            <person name="Cox E.C."/>
            <person name="Chisholm R.L."/>
            <person name="Gibbs R."/>
            <person name="Loomis W.F."/>
            <person name="Platzer M."/>
            <person name="Kay R.R."/>
            <person name="Williams J."/>
            <person name="Dear P.H."/>
            <person name="Noegel A.A."/>
            <person name="Barrell B."/>
            <person name="Kuspa A."/>
        </authorList>
    </citation>
    <scope>NUCLEOTIDE SEQUENCE [LARGE SCALE GENOMIC DNA]</scope>
    <source>
        <strain evidence="2 3">AX4</strain>
    </source>
</reference>
<keyword evidence="3" id="KW-1185">Reference proteome</keyword>
<gene>
    <name evidence="2" type="ORF">DDB_G0284979</name>
</gene>
<feature type="region of interest" description="Disordered" evidence="1">
    <location>
        <begin position="168"/>
        <end position="221"/>
    </location>
</feature>
<dbReference type="OMA" id="RYCIRCG"/>
<dbReference type="RefSeq" id="XP_639970.1">
    <property type="nucleotide sequence ID" value="XM_634878.1"/>
</dbReference>
<dbReference type="Proteomes" id="UP000002195">
    <property type="component" value="Unassembled WGS sequence"/>
</dbReference>
<protein>
    <submittedName>
        <fullName evidence="2">Uncharacterized protein</fullName>
    </submittedName>
</protein>
<sequence length="255" mass="27586">MNTLKEVSPSIVKHANDQWVKSLSTGNGTGPSPGDNPMAPYVITHVSQVQPSRQQIESFETRRNQLDKLMPPGKKLETFTCFFNPTSESQLKKILQVGWKETFGGNPDQLVFITNANEAAHANRVQFYQTFIVRVCLGREGIDYSQPSKGHIKIKDLDGISTSFVVTYRNSNDPTPPQSPMKERAATSTASTSNPSSANSTPTKSNAVTTSTSVASPTKSNAVPSGLIGNGITCPSCQRQNAGNTRYCIRCGSSL</sequence>